<protein>
    <submittedName>
        <fullName evidence="3">Proline iminopeptidase</fullName>
        <ecNumber evidence="3">3.4.11.5</ecNumber>
    </submittedName>
</protein>
<reference evidence="3 4" key="1">
    <citation type="submission" date="2019-10" db="EMBL/GenBank/DDBJ databases">
        <title>Streptomyces smaragdinus sp. nov. and Streptomyces fabii sp. nov., isolated from the gut of fungus growing-termite Macrotermes natalensis.</title>
        <authorList>
            <person name="Schwitalla J."/>
            <person name="Benndorf R."/>
            <person name="Martin K."/>
            <person name="De Beer W."/>
            <person name="Kaster A.-K."/>
            <person name="Vollmers J."/>
            <person name="Poulsen M."/>
            <person name="Beemelmanns C."/>
        </authorList>
    </citation>
    <scope>NUCLEOTIDE SEQUENCE [LARGE SCALE GENOMIC DNA]</scope>
    <source>
        <strain evidence="3 4">RB5</strain>
    </source>
</reference>
<dbReference type="GO" id="GO:0016020">
    <property type="term" value="C:membrane"/>
    <property type="evidence" value="ECO:0007669"/>
    <property type="project" value="TreeGrafter"/>
</dbReference>
<evidence type="ECO:0000313" key="4">
    <source>
        <dbReference type="Proteomes" id="UP000466345"/>
    </source>
</evidence>
<accession>A0A7K0CCR4</accession>
<dbReference type="Pfam" id="PF00561">
    <property type="entry name" value="Abhydrolase_1"/>
    <property type="match status" value="1"/>
</dbReference>
<proteinExistence type="predicted"/>
<dbReference type="PANTHER" id="PTHR43798">
    <property type="entry name" value="MONOACYLGLYCEROL LIPASE"/>
    <property type="match status" value="1"/>
</dbReference>
<dbReference type="Gene3D" id="3.40.50.1820">
    <property type="entry name" value="alpha/beta hydrolase"/>
    <property type="match status" value="1"/>
</dbReference>
<name>A0A7K0CCR4_9ACTN</name>
<feature type="domain" description="AB hydrolase-1" evidence="2">
    <location>
        <begin position="22"/>
        <end position="268"/>
    </location>
</feature>
<dbReference type="AlphaFoldDB" id="A0A7K0CCR4"/>
<dbReference type="GO" id="GO:0004177">
    <property type="term" value="F:aminopeptidase activity"/>
    <property type="evidence" value="ECO:0007669"/>
    <property type="project" value="UniProtKB-KW"/>
</dbReference>
<dbReference type="PANTHER" id="PTHR43798:SF31">
    <property type="entry name" value="AB HYDROLASE SUPERFAMILY PROTEIN YCLE"/>
    <property type="match status" value="1"/>
</dbReference>
<dbReference type="Proteomes" id="UP000466345">
    <property type="component" value="Unassembled WGS sequence"/>
</dbReference>
<dbReference type="InterPro" id="IPR029058">
    <property type="entry name" value="AB_hydrolase_fold"/>
</dbReference>
<evidence type="ECO:0000313" key="3">
    <source>
        <dbReference type="EMBL" id="MQY11143.1"/>
    </source>
</evidence>
<dbReference type="EC" id="3.4.11.5" evidence="3"/>
<gene>
    <name evidence="3" type="primary">pip_1</name>
    <name evidence="3" type="ORF">SRB5_12570</name>
</gene>
<sequence>MTSFQAPDGTSLAYDEHGEGAPLVCLPGGPMQDPGYLGELGGLLPRHRRLVVLHARGTGRSAEPADPGTYRCDRQVGDVEAFRAALDVDRMDLLAHSAGTNLALLYAVRYPRYVRSLVLVAPSAAAVDLHPSDEVRREVARLRAKEPWFDEAWAALTDLQAGTVTPDTITAIAPFRYGRWNADARAHAQAEDKQRNAVAAAGFNAEGAYDPAGLRAALGSLSVPVLLVAGELDVNSPPAAVAEQAALFPDARLVVQPGAGHFPWLDDPEAFTATVADFLAEVS</sequence>
<keyword evidence="4" id="KW-1185">Reference proteome</keyword>
<keyword evidence="3" id="KW-0645">Protease</keyword>
<organism evidence="3 4">
    <name type="scientific">Streptomyces smaragdinus</name>
    <dbReference type="NCBI Taxonomy" id="2585196"/>
    <lineage>
        <taxon>Bacteria</taxon>
        <taxon>Bacillati</taxon>
        <taxon>Actinomycetota</taxon>
        <taxon>Actinomycetes</taxon>
        <taxon>Kitasatosporales</taxon>
        <taxon>Streptomycetaceae</taxon>
        <taxon>Streptomyces</taxon>
    </lineage>
</organism>
<dbReference type="RefSeq" id="WP_153450467.1">
    <property type="nucleotide sequence ID" value="NZ_WEGJ01000003.1"/>
</dbReference>
<comment type="caution">
    <text evidence="3">The sequence shown here is derived from an EMBL/GenBank/DDBJ whole genome shotgun (WGS) entry which is preliminary data.</text>
</comment>
<dbReference type="SUPFAM" id="SSF53474">
    <property type="entry name" value="alpha/beta-Hydrolases"/>
    <property type="match status" value="1"/>
</dbReference>
<keyword evidence="3" id="KW-0031">Aminopeptidase</keyword>
<dbReference type="InterPro" id="IPR000073">
    <property type="entry name" value="AB_hydrolase_1"/>
</dbReference>
<dbReference type="InterPro" id="IPR050266">
    <property type="entry name" value="AB_hydrolase_sf"/>
</dbReference>
<keyword evidence="1 3" id="KW-0378">Hydrolase</keyword>
<evidence type="ECO:0000259" key="2">
    <source>
        <dbReference type="Pfam" id="PF00561"/>
    </source>
</evidence>
<evidence type="ECO:0000256" key="1">
    <source>
        <dbReference type="ARBA" id="ARBA00022801"/>
    </source>
</evidence>
<dbReference type="OrthoDB" id="9796770at2"/>
<dbReference type="EMBL" id="WEGJ01000003">
    <property type="protein sequence ID" value="MQY11143.1"/>
    <property type="molecule type" value="Genomic_DNA"/>
</dbReference>